<evidence type="ECO:0000313" key="2">
    <source>
        <dbReference type="Proteomes" id="UP001056255"/>
    </source>
</evidence>
<proteinExistence type="predicted"/>
<evidence type="ECO:0000313" key="1">
    <source>
        <dbReference type="EMBL" id="USH03738.1"/>
    </source>
</evidence>
<reference evidence="1" key="1">
    <citation type="submission" date="2021-08" db="EMBL/GenBank/DDBJ databases">
        <authorList>
            <person name="Sakaguchi M."/>
            <person name="Kikuchi T."/>
            <person name="Urbanczyk H."/>
        </authorList>
    </citation>
    <scope>NUCLEOTIDE SEQUENCE</scope>
    <source>
        <strain evidence="1">020920N</strain>
    </source>
</reference>
<sequence length="246" mass="27756">MHKKIPKRGCLITPLWSLKNCYELMVTMNISEENTLSLFGLLGISLSKIPESPEPHCKTPDFEATLTGNRILVEVKEIRENPDEKEVLNRFNESNLVSMSINLDGKRFQKALSEANHQLKGYSNAKDLCVVAIEDVREFAVRSESPVFELHQAMYGEYISWLGIDDRTICIDSHGKSRALSFQKNTSISCAVLILGSKYHTQVSAVCIHNKFAKNPFPEGVFAKAGYQEYKSELIGKREKLVEINS</sequence>
<evidence type="ECO:0008006" key="3">
    <source>
        <dbReference type="Google" id="ProtNLM"/>
    </source>
</evidence>
<organism evidence="1 2">
    <name type="scientific">Grimontia kaedaensis</name>
    <dbReference type="NCBI Taxonomy" id="2872157"/>
    <lineage>
        <taxon>Bacteria</taxon>
        <taxon>Pseudomonadati</taxon>
        <taxon>Pseudomonadota</taxon>
        <taxon>Gammaproteobacteria</taxon>
        <taxon>Vibrionales</taxon>
        <taxon>Vibrionaceae</taxon>
        <taxon>Grimontia</taxon>
    </lineage>
</organism>
<keyword evidence="2" id="KW-1185">Reference proteome</keyword>
<name>A0ABY4WXL0_9GAMM</name>
<dbReference type="RefSeq" id="WP_251879009.1">
    <property type="nucleotide sequence ID" value="NZ_CP082275.1"/>
</dbReference>
<accession>A0ABY4WXL0</accession>
<gene>
    <name evidence="1" type="ORF">K6Q96_07025</name>
</gene>
<dbReference type="Proteomes" id="UP001056255">
    <property type="component" value="Chromosome I"/>
</dbReference>
<dbReference type="EMBL" id="CP082275">
    <property type="protein sequence ID" value="USH03738.1"/>
    <property type="molecule type" value="Genomic_DNA"/>
</dbReference>
<protein>
    <recommendedName>
        <fullName evidence="3">ERCC4 domain-containing protein</fullName>
    </recommendedName>
</protein>